<dbReference type="SUPFAM" id="SSF53335">
    <property type="entry name" value="S-adenosyl-L-methionine-dependent methyltransferases"/>
    <property type="match status" value="1"/>
</dbReference>
<dbReference type="EMBL" id="AP021876">
    <property type="protein sequence ID" value="BBO81509.1"/>
    <property type="molecule type" value="Genomic_DNA"/>
</dbReference>
<evidence type="ECO:0000256" key="1">
    <source>
        <dbReference type="ARBA" id="ARBA00022737"/>
    </source>
</evidence>
<sequence>MSRKKTEHRVSIEQAIRFAMELHKTGKVDQAEGLYGDILAAVPDQPDALHYLGVLHYQRGRIDEAIRNIHQALRIAPDYVDAHNNLGNIYMEEGRLAEAEACYRKTISLSPDHVGAHSNLASVLRAQERLEEAESVFRQGLRLSKDFFPLHLNLGNLLSQQGRLDEAVTHYFEAVLLDPKQAESKVMLGIALIRLGRTDEAVAHFERWTRDDPDNPEARHLLAACSGRSIPGRASDDYIQLVFDRFADSFDAKLQKLNYRAPQLVAEAVHAARGEADGDLAILDAGCGTGLCGPLLKPFAFRLDGVDLSPGMLKKAAASKIYDCLTESDLTGYIHGHSGVYDVIVAADVLCYFGDLESVFAAVAEAIKPGGRFIFTVERTDEDSTGNNGGYSIIPQGRYTHSEAYIRRIASQKGLTPKVITHDVLRREMGRPVDGLVVTLARA</sequence>
<accession>A0A5K7ZP06</accession>
<dbReference type="PROSITE" id="PS50293">
    <property type="entry name" value="TPR_REGION"/>
    <property type="match status" value="2"/>
</dbReference>
<evidence type="ECO:0000313" key="5">
    <source>
        <dbReference type="Proteomes" id="UP000425960"/>
    </source>
</evidence>
<feature type="repeat" description="TPR" evidence="3">
    <location>
        <begin position="182"/>
        <end position="215"/>
    </location>
</feature>
<dbReference type="SMART" id="SM00028">
    <property type="entry name" value="TPR"/>
    <property type="match status" value="6"/>
</dbReference>
<feature type="repeat" description="TPR" evidence="3">
    <location>
        <begin position="80"/>
        <end position="113"/>
    </location>
</feature>
<dbReference type="InterPro" id="IPR013105">
    <property type="entry name" value="TPR_2"/>
</dbReference>
<keyword evidence="2 3" id="KW-0802">TPR repeat</keyword>
<dbReference type="SUPFAM" id="SSF48452">
    <property type="entry name" value="TPR-like"/>
    <property type="match status" value="1"/>
</dbReference>
<dbReference type="CDD" id="cd02440">
    <property type="entry name" value="AdoMet_MTases"/>
    <property type="match status" value="1"/>
</dbReference>
<dbReference type="InterPro" id="IPR019734">
    <property type="entry name" value="TPR_rpt"/>
</dbReference>
<feature type="repeat" description="TPR" evidence="3">
    <location>
        <begin position="148"/>
        <end position="181"/>
    </location>
</feature>
<feature type="repeat" description="TPR" evidence="3">
    <location>
        <begin position="46"/>
        <end position="79"/>
    </location>
</feature>
<protein>
    <submittedName>
        <fullName evidence="4">Uncharacterized protein</fullName>
    </submittedName>
</protein>
<dbReference type="Proteomes" id="UP000425960">
    <property type="component" value="Chromosome"/>
</dbReference>
<dbReference type="RefSeq" id="WP_155322196.1">
    <property type="nucleotide sequence ID" value="NZ_AP021876.1"/>
</dbReference>
<evidence type="ECO:0000256" key="3">
    <source>
        <dbReference type="PROSITE-ProRule" id="PRU00339"/>
    </source>
</evidence>
<dbReference type="Gene3D" id="3.40.50.150">
    <property type="entry name" value="Vaccinia Virus protein VP39"/>
    <property type="match status" value="1"/>
</dbReference>
<evidence type="ECO:0000313" key="4">
    <source>
        <dbReference type="EMBL" id="BBO81509.1"/>
    </source>
</evidence>
<dbReference type="PROSITE" id="PS50005">
    <property type="entry name" value="TPR"/>
    <property type="match status" value="4"/>
</dbReference>
<name>A0A5K7ZP06_9BACT</name>
<keyword evidence="1" id="KW-0677">Repeat</keyword>
<dbReference type="AlphaFoldDB" id="A0A5K7ZP06"/>
<dbReference type="Pfam" id="PF07719">
    <property type="entry name" value="TPR_2"/>
    <property type="match status" value="1"/>
</dbReference>
<proteinExistence type="predicted"/>
<dbReference type="Pfam" id="PF13424">
    <property type="entry name" value="TPR_12"/>
    <property type="match status" value="1"/>
</dbReference>
<dbReference type="PANTHER" id="PTHR44998:SF1">
    <property type="entry name" value="UDP-N-ACETYLGLUCOSAMINE--PEPTIDE N-ACETYLGLUCOSAMINYLTRANSFERASE 110 KDA SUBUNIT"/>
    <property type="match status" value="1"/>
</dbReference>
<dbReference type="PANTHER" id="PTHR44998">
    <property type="match status" value="1"/>
</dbReference>
<dbReference type="Gene3D" id="1.25.40.10">
    <property type="entry name" value="Tetratricopeptide repeat domain"/>
    <property type="match status" value="2"/>
</dbReference>
<dbReference type="Pfam" id="PF14559">
    <property type="entry name" value="TPR_19"/>
    <property type="match status" value="1"/>
</dbReference>
<dbReference type="InterPro" id="IPR029063">
    <property type="entry name" value="SAM-dependent_MTases_sf"/>
</dbReference>
<dbReference type="Pfam" id="PF13489">
    <property type="entry name" value="Methyltransf_23"/>
    <property type="match status" value="1"/>
</dbReference>
<dbReference type="KEGG" id="dov:DSCO28_20750"/>
<gene>
    <name evidence="4" type="ORF">DSCO28_20750</name>
</gene>
<organism evidence="4 5">
    <name type="scientific">Desulfosarcina ovata subsp. sediminis</name>
    <dbReference type="NCBI Taxonomy" id="885957"/>
    <lineage>
        <taxon>Bacteria</taxon>
        <taxon>Pseudomonadati</taxon>
        <taxon>Thermodesulfobacteriota</taxon>
        <taxon>Desulfobacteria</taxon>
        <taxon>Desulfobacterales</taxon>
        <taxon>Desulfosarcinaceae</taxon>
        <taxon>Desulfosarcina</taxon>
    </lineage>
</organism>
<dbReference type="InterPro" id="IPR011990">
    <property type="entry name" value="TPR-like_helical_dom_sf"/>
</dbReference>
<evidence type="ECO:0000256" key="2">
    <source>
        <dbReference type="ARBA" id="ARBA00022803"/>
    </source>
</evidence>
<reference evidence="4 5" key="1">
    <citation type="submission" date="2019-11" db="EMBL/GenBank/DDBJ databases">
        <title>Comparative genomics of hydrocarbon-degrading Desulfosarcina strains.</title>
        <authorList>
            <person name="Watanabe M."/>
            <person name="Kojima H."/>
            <person name="Fukui M."/>
        </authorList>
    </citation>
    <scope>NUCLEOTIDE SEQUENCE [LARGE SCALE GENOMIC DNA]</scope>
    <source>
        <strain evidence="4 5">28bB2T</strain>
    </source>
</reference>